<feature type="transmembrane region" description="Helical" evidence="6">
    <location>
        <begin position="309"/>
        <end position="329"/>
    </location>
</feature>
<dbReference type="InterPro" id="IPR051085">
    <property type="entry name" value="MB_O-acyltransferase"/>
</dbReference>
<evidence type="ECO:0000256" key="4">
    <source>
        <dbReference type="ARBA" id="ARBA00023136"/>
    </source>
</evidence>
<dbReference type="AlphaFoldDB" id="A0A1Y5IFL4"/>
<dbReference type="Pfam" id="PF03062">
    <property type="entry name" value="MBOAT"/>
    <property type="match status" value="1"/>
</dbReference>
<dbReference type="InterPro" id="IPR004299">
    <property type="entry name" value="MBOAT_fam"/>
</dbReference>
<dbReference type="GO" id="GO:0016409">
    <property type="term" value="F:palmitoyltransferase activity"/>
    <property type="evidence" value="ECO:0007669"/>
    <property type="project" value="TreeGrafter"/>
</dbReference>
<name>A0A1Y5IFL4_OSTTA</name>
<comment type="subcellular location">
    <subcellularLocation>
        <location evidence="1">Membrane</location>
        <topology evidence="1">Multi-pass membrane protein</topology>
    </subcellularLocation>
</comment>
<dbReference type="Pfam" id="PF09493">
    <property type="entry name" value="DUF2389"/>
    <property type="match status" value="1"/>
</dbReference>
<protein>
    <recommendedName>
        <fullName evidence="8">Membrane bound O-acyl transferase, MBOAT</fullName>
    </recommendedName>
</protein>
<accession>A0A1Y5IFL4</accession>
<dbReference type="Proteomes" id="UP000195557">
    <property type="component" value="Unassembled WGS sequence"/>
</dbReference>
<evidence type="ECO:0000256" key="3">
    <source>
        <dbReference type="ARBA" id="ARBA00022989"/>
    </source>
</evidence>
<feature type="transmembrane region" description="Helical" evidence="6">
    <location>
        <begin position="260"/>
        <end position="277"/>
    </location>
</feature>
<sequence length="634" mass="71303">MSKRLATVACIVVACATHGVWCTIGLVAVVTAFALSCEVARSATYSVKRKRAYVFVVSVILFIVIDELERSATSPTVATGIMRTTFNAYRAFRYDVLRMLSYGIDVVEGVAAPSLGVALRYVMYPPLRQCGPIVFYREFERHTCAGDKRRFGYALRELADCFAWYAMLDYATRTYYSSMMAPDDGLFTNMVHAWTHTTAIWASPTIIFNFNHALAVFDGQVSPRDVSVPWTSSGTSFTNFWRTFHTSLHELYVHYIHRPFGSNTLSVVIVMGFSLLFHGIRDTAWWVFFIVNCIGVVIERTFTDRYPAAFEGFSPISMAMYQAFLFAIFTACSGGDARMSHRNASLPLNVLIFWSLQRTTRRKERPIVPPACLARAAASAPSDTPSCTKCRDTGSYACVQCKGAGYLPPGGFHAKNVVDMKNAVGTKWTAHRRTRGWRHFECIGASPKAKTLTLRATCDITVTVDIPVTFLKDRMEWSSGWKQRDDFEWVGDVDQPGGAVARPKGGATCVKCEGSGQIPCEAKGCDMGLVRIEKQRAVIERTEAIFKRQLDSLRKEDDEASIQRARMLKKQLNLKSDAKKERTRAEVERKRRQKLQINDDGSKWADFRNDRRDAELREWLAGALDDEPDPDSQQ</sequence>
<organism evidence="7">
    <name type="scientific">Ostreococcus tauri</name>
    <name type="common">Marine green alga</name>
    <dbReference type="NCBI Taxonomy" id="70448"/>
    <lineage>
        <taxon>Eukaryota</taxon>
        <taxon>Viridiplantae</taxon>
        <taxon>Chlorophyta</taxon>
        <taxon>Mamiellophyceae</taxon>
        <taxon>Mamiellales</taxon>
        <taxon>Bathycoccaceae</taxon>
        <taxon>Ostreococcus</taxon>
    </lineage>
</organism>
<dbReference type="PANTHER" id="PTHR13285">
    <property type="entry name" value="ACYLTRANSFERASE"/>
    <property type="match status" value="1"/>
</dbReference>
<gene>
    <name evidence="7" type="ORF">BE221DRAFT_89682</name>
</gene>
<dbReference type="InterPro" id="IPR012663">
    <property type="entry name" value="CHP02450_Tryp"/>
</dbReference>
<evidence type="ECO:0008006" key="8">
    <source>
        <dbReference type="Google" id="ProtNLM"/>
    </source>
</evidence>
<feature type="region of interest" description="Disordered" evidence="5">
    <location>
        <begin position="576"/>
        <end position="607"/>
    </location>
</feature>
<dbReference type="PANTHER" id="PTHR13285:SF18">
    <property type="entry name" value="PROTEIN-CYSTEINE N-PALMITOYLTRANSFERASE RASP"/>
    <property type="match status" value="1"/>
</dbReference>
<evidence type="ECO:0000256" key="1">
    <source>
        <dbReference type="ARBA" id="ARBA00004141"/>
    </source>
</evidence>
<feature type="compositionally biased region" description="Basic and acidic residues" evidence="5">
    <location>
        <begin position="576"/>
        <end position="589"/>
    </location>
</feature>
<evidence type="ECO:0000256" key="6">
    <source>
        <dbReference type="SAM" id="Phobius"/>
    </source>
</evidence>
<dbReference type="PROSITE" id="PS51257">
    <property type="entry name" value="PROKAR_LIPOPROTEIN"/>
    <property type="match status" value="1"/>
</dbReference>
<reference evidence="7" key="1">
    <citation type="submission" date="2017-04" db="EMBL/GenBank/DDBJ databases">
        <title>Population genomics of picophytoplankton unveils novel chromosome hypervariability.</title>
        <authorList>
            <consortium name="DOE Joint Genome Institute"/>
            <person name="Blanc-Mathieu R."/>
            <person name="Krasovec M."/>
            <person name="Hebrard M."/>
            <person name="Yau S."/>
            <person name="Desgranges E."/>
            <person name="Martin J."/>
            <person name="Schackwitz W."/>
            <person name="Kuo A."/>
            <person name="Salin G."/>
            <person name="Donnadieu C."/>
            <person name="Desdevises Y."/>
            <person name="Sanchez-Ferandin S."/>
            <person name="Moreau H."/>
            <person name="Rivals E."/>
            <person name="Grigoriev I.V."/>
            <person name="Grimsley N."/>
            <person name="Eyre-Walker A."/>
            <person name="Piganeau G."/>
        </authorList>
    </citation>
    <scope>NUCLEOTIDE SEQUENCE [LARGE SCALE GENOMIC DNA]</scope>
    <source>
        <strain evidence="7">RCC 1115</strain>
    </source>
</reference>
<keyword evidence="2 6" id="KW-0812">Transmembrane</keyword>
<evidence type="ECO:0000256" key="2">
    <source>
        <dbReference type="ARBA" id="ARBA00022692"/>
    </source>
</evidence>
<dbReference type="EMBL" id="KZ155774">
    <property type="protein sequence ID" value="OUS48349.1"/>
    <property type="molecule type" value="Genomic_DNA"/>
</dbReference>
<proteinExistence type="predicted"/>
<evidence type="ECO:0000313" key="7">
    <source>
        <dbReference type="EMBL" id="OUS48349.1"/>
    </source>
</evidence>
<dbReference type="GO" id="GO:0016020">
    <property type="term" value="C:membrane"/>
    <property type="evidence" value="ECO:0007669"/>
    <property type="project" value="UniProtKB-SubCell"/>
</dbReference>
<dbReference type="GO" id="GO:0005783">
    <property type="term" value="C:endoplasmic reticulum"/>
    <property type="evidence" value="ECO:0007669"/>
    <property type="project" value="TreeGrafter"/>
</dbReference>
<evidence type="ECO:0000256" key="5">
    <source>
        <dbReference type="SAM" id="MobiDB-lite"/>
    </source>
</evidence>
<keyword evidence="4 6" id="KW-0472">Membrane</keyword>
<feature type="transmembrane region" description="Helical" evidence="6">
    <location>
        <begin position="283"/>
        <end position="302"/>
    </location>
</feature>
<keyword evidence="3 6" id="KW-1133">Transmembrane helix</keyword>
<dbReference type="GO" id="GO:0019432">
    <property type="term" value="P:triglyceride biosynthetic process"/>
    <property type="evidence" value="ECO:0007669"/>
    <property type="project" value="UniProtKB-ARBA"/>
</dbReference>